<sequence length="218" mass="24523">MTQQLRSRDLQILWVATQQRDNWAKLMDGISNSISLFWTARRVTKVSYLPYTCLIGLIGVWEIPHSKATKCWGIASWSLLPSSSKALDSIFQGTGTLKILVNAYLLACNCFGSTSLPEISKVVMQMVIGVHLIGYYLRELEDRKGSHLTSKEVEAAMRNFEGSVARDNMVRGISEEIARIPFKEQDCTEDVTRAAIRIAKEAAVGSLGFLFEEMRRKE</sequence>
<keyword evidence="2" id="KW-1185">Reference proteome</keyword>
<reference evidence="1" key="1">
    <citation type="submission" date="2022-09" db="EMBL/GenBank/DDBJ databases">
        <title>Fusarium specimens isolated from Avocado Roots.</title>
        <authorList>
            <person name="Stajich J."/>
            <person name="Roper C."/>
            <person name="Heimlech-Rivalta G."/>
        </authorList>
    </citation>
    <scope>NUCLEOTIDE SEQUENCE</scope>
    <source>
        <strain evidence="1">A02</strain>
    </source>
</reference>
<evidence type="ECO:0000313" key="2">
    <source>
        <dbReference type="Proteomes" id="UP001152087"/>
    </source>
</evidence>
<name>A0A9W8V3I5_9HYPO</name>
<gene>
    <name evidence="1" type="ORF">NW755_005380</name>
</gene>
<comment type="caution">
    <text evidence="1">The sequence shown here is derived from an EMBL/GenBank/DDBJ whole genome shotgun (WGS) entry which is preliminary data.</text>
</comment>
<organism evidence="1 2">
    <name type="scientific">Fusarium falciforme</name>
    <dbReference type="NCBI Taxonomy" id="195108"/>
    <lineage>
        <taxon>Eukaryota</taxon>
        <taxon>Fungi</taxon>
        <taxon>Dikarya</taxon>
        <taxon>Ascomycota</taxon>
        <taxon>Pezizomycotina</taxon>
        <taxon>Sordariomycetes</taxon>
        <taxon>Hypocreomycetidae</taxon>
        <taxon>Hypocreales</taxon>
        <taxon>Nectriaceae</taxon>
        <taxon>Fusarium</taxon>
        <taxon>Fusarium solani species complex</taxon>
    </lineage>
</organism>
<evidence type="ECO:0000313" key="1">
    <source>
        <dbReference type="EMBL" id="KAJ4190238.1"/>
    </source>
</evidence>
<proteinExistence type="predicted"/>
<dbReference type="EMBL" id="JAOQAV010000011">
    <property type="protein sequence ID" value="KAJ4190238.1"/>
    <property type="molecule type" value="Genomic_DNA"/>
</dbReference>
<dbReference type="AlphaFoldDB" id="A0A9W8V3I5"/>
<accession>A0A9W8V3I5</accession>
<protein>
    <submittedName>
        <fullName evidence="1">Uncharacterized protein</fullName>
    </submittedName>
</protein>
<dbReference type="Proteomes" id="UP001152087">
    <property type="component" value="Unassembled WGS sequence"/>
</dbReference>